<feature type="active site" evidence="5">
    <location>
        <position position="24"/>
    </location>
</feature>
<dbReference type="InterPro" id="IPR036770">
    <property type="entry name" value="Ankyrin_rpt-contain_sf"/>
</dbReference>
<dbReference type="InterPro" id="IPR037152">
    <property type="entry name" value="L-asparaginase_N_sf"/>
</dbReference>
<dbReference type="EMBL" id="VXIV02001877">
    <property type="protein sequence ID" value="KAF6028944.1"/>
    <property type="molecule type" value="Genomic_DNA"/>
</dbReference>
<feature type="active site" evidence="6">
    <location>
        <position position="144"/>
    </location>
</feature>
<dbReference type="Gene3D" id="3.40.50.1170">
    <property type="entry name" value="L-asparaginase, N-terminal domain"/>
    <property type="match status" value="1"/>
</dbReference>
<sequence length="596" mass="64660">MKTTSLSDSSVSYGHVMLIYTGGTIGMVPNADGEYDNVAGKLHDYLYNSSLFNDPDYTPPTTTKRKLPNKRVTDDTGTLYDPMYMPIITKDTTEENPIYLTYTMYEYTNLLDSSNMTTEVMMQIADTISTNYDSYDAFVILHGTDTMAYSASGLSFSLENLKKVVIITGSQIPIYETRTDARDNLTGSLLMAGQYFSIPEVCLFFDSQLLRGNRTTKISAETLEAYASPNFPVLGEVEVNISVDEDLILKPSPDPFTSYVDISPNIAVVRLYPDMSLALLTAALASPVQGVVLQCYGAGNFPSNNQALLDAIEDAVDNGVVVVDNTQCLKGGVVFSYAAGAVLESIGVIAGGDMTTEASLMKLSYLITKYPGSPDDIKQQMALDLRGELTVAPTGSQAVAKTLSAVGIESSLARTAQSTADLKEAVYLPIMQLAIKKRDKSAIEDICKKEPGVLKLKDSEGKTALHFAVIEGKTDIIQDLIKKGASVQTRDRLGRSALLEAVQSKKMENVLLLSRHGAHLTMDSTELGFELNKAAARNDVDLLKAFAAAGASMTATDYSSKTPLETAQQCKSTKCIEYLHSHSGEPSAKKARKFRR</sequence>
<dbReference type="PANTHER" id="PTHR11707:SF28">
    <property type="entry name" value="60 KDA LYSOPHOSPHOLIPASE"/>
    <property type="match status" value="1"/>
</dbReference>
<feature type="repeat" description="ANK" evidence="4">
    <location>
        <begin position="460"/>
        <end position="492"/>
    </location>
</feature>
<evidence type="ECO:0000313" key="9">
    <source>
        <dbReference type="EMBL" id="KAF6028944.1"/>
    </source>
</evidence>
<protein>
    <recommendedName>
        <fullName evidence="1">asparaginase</fullName>
        <ecNumber evidence="1">3.5.1.1</ecNumber>
    </recommendedName>
</protein>
<keyword evidence="10" id="KW-1185">Reference proteome</keyword>
<feature type="binding site" evidence="3">
    <location>
        <begin position="144"/>
        <end position="145"/>
    </location>
    <ligand>
        <name>substrate</name>
    </ligand>
</feature>
<dbReference type="SFLD" id="SFLDS00057">
    <property type="entry name" value="Glutaminase/Asparaginase"/>
    <property type="match status" value="1"/>
</dbReference>
<dbReference type="Pfam" id="PF00710">
    <property type="entry name" value="Asparaginase"/>
    <property type="match status" value="1"/>
</dbReference>
<comment type="caution">
    <text evidence="9">The sequence shown here is derived from an EMBL/GenBank/DDBJ whole genome shotgun (WGS) entry which is preliminary data.</text>
</comment>
<dbReference type="Proteomes" id="UP000593567">
    <property type="component" value="Unassembled WGS sequence"/>
</dbReference>
<dbReference type="InterPro" id="IPR027473">
    <property type="entry name" value="L-asparaginase_C"/>
</dbReference>
<dbReference type="InterPro" id="IPR036152">
    <property type="entry name" value="Asp/glu_Ase-like_sf"/>
</dbReference>
<dbReference type="PROSITE" id="PS50088">
    <property type="entry name" value="ANK_REPEAT"/>
    <property type="match status" value="1"/>
</dbReference>
<dbReference type="PROSITE" id="PS51732">
    <property type="entry name" value="ASN_GLN_ASE_3"/>
    <property type="match status" value="1"/>
</dbReference>
<organism evidence="9 10">
    <name type="scientific">Bugula neritina</name>
    <name type="common">Brown bryozoan</name>
    <name type="synonym">Sertularia neritina</name>
    <dbReference type="NCBI Taxonomy" id="10212"/>
    <lineage>
        <taxon>Eukaryota</taxon>
        <taxon>Metazoa</taxon>
        <taxon>Spiralia</taxon>
        <taxon>Lophotrochozoa</taxon>
        <taxon>Bryozoa</taxon>
        <taxon>Gymnolaemata</taxon>
        <taxon>Cheilostomatida</taxon>
        <taxon>Flustrina</taxon>
        <taxon>Buguloidea</taxon>
        <taxon>Bugulidae</taxon>
        <taxon>Bugula</taxon>
    </lineage>
</organism>
<dbReference type="InterPro" id="IPR027474">
    <property type="entry name" value="L-asparaginase_N"/>
</dbReference>
<dbReference type="InterPro" id="IPR027475">
    <property type="entry name" value="Asparaginase/glutaminase_AS2"/>
</dbReference>
<dbReference type="Gene3D" id="1.25.40.20">
    <property type="entry name" value="Ankyrin repeat-containing domain"/>
    <property type="match status" value="1"/>
</dbReference>
<evidence type="ECO:0000256" key="3">
    <source>
        <dbReference type="PIRSR" id="PIRSR001220-2"/>
    </source>
</evidence>
<dbReference type="PROSITE" id="PS50297">
    <property type="entry name" value="ANK_REP_REGION"/>
    <property type="match status" value="1"/>
</dbReference>
<dbReference type="GO" id="GO:0004067">
    <property type="term" value="F:asparaginase activity"/>
    <property type="evidence" value="ECO:0007669"/>
    <property type="project" value="UniProtKB-UniRule"/>
</dbReference>
<dbReference type="SUPFAM" id="SSF48403">
    <property type="entry name" value="Ankyrin repeat"/>
    <property type="match status" value="1"/>
</dbReference>
<dbReference type="PIRSF" id="PIRSF500176">
    <property type="entry name" value="L_ASNase"/>
    <property type="match status" value="1"/>
</dbReference>
<dbReference type="FunFam" id="3.40.50.40:FF:000001">
    <property type="entry name" value="L-asparaginase 1"/>
    <property type="match status" value="1"/>
</dbReference>
<accession>A0A7J7JTF1</accession>
<dbReference type="InterPro" id="IPR041725">
    <property type="entry name" value="L-asparaginase_I"/>
</dbReference>
<keyword evidence="4" id="KW-0040">ANK repeat</keyword>
<keyword evidence="2" id="KW-0378">Hydrolase</keyword>
<evidence type="ECO:0000256" key="5">
    <source>
        <dbReference type="PROSITE-ProRule" id="PRU10099"/>
    </source>
</evidence>
<dbReference type="AlphaFoldDB" id="A0A7J7JTF1"/>
<dbReference type="InterPro" id="IPR040919">
    <property type="entry name" value="Asparaginase_C"/>
</dbReference>
<feature type="domain" description="L-asparaginase N-terminal" evidence="7">
    <location>
        <begin position="15"/>
        <end position="245"/>
    </location>
</feature>
<evidence type="ECO:0000256" key="2">
    <source>
        <dbReference type="ARBA" id="ARBA00022801"/>
    </source>
</evidence>
<dbReference type="EC" id="3.5.1.1" evidence="1"/>
<feature type="domain" description="Asparaginase/glutaminase C-terminal" evidence="8">
    <location>
        <begin position="265"/>
        <end position="381"/>
    </location>
</feature>
<evidence type="ECO:0000313" key="10">
    <source>
        <dbReference type="Proteomes" id="UP000593567"/>
    </source>
</evidence>
<dbReference type="OrthoDB" id="542841at2759"/>
<name>A0A7J7JTF1_BUGNE</name>
<dbReference type="Gene3D" id="3.40.50.40">
    <property type="match status" value="1"/>
</dbReference>
<evidence type="ECO:0000256" key="1">
    <source>
        <dbReference type="ARBA" id="ARBA00012920"/>
    </source>
</evidence>
<dbReference type="InterPro" id="IPR006034">
    <property type="entry name" value="Asparaginase/glutaminase-like"/>
</dbReference>
<dbReference type="PANTHER" id="PTHR11707">
    <property type="entry name" value="L-ASPARAGINASE"/>
    <property type="match status" value="1"/>
</dbReference>
<evidence type="ECO:0000259" key="8">
    <source>
        <dbReference type="Pfam" id="PF17763"/>
    </source>
</evidence>
<dbReference type="GO" id="GO:0006528">
    <property type="term" value="P:asparagine metabolic process"/>
    <property type="evidence" value="ECO:0007669"/>
    <property type="project" value="UniProtKB-ARBA"/>
</dbReference>
<gene>
    <name evidence="9" type="ORF">EB796_012752</name>
</gene>
<dbReference type="InterPro" id="IPR002110">
    <property type="entry name" value="Ankyrin_rpt"/>
</dbReference>
<dbReference type="Pfam" id="PF12796">
    <property type="entry name" value="Ank_2"/>
    <property type="match status" value="1"/>
</dbReference>
<evidence type="ECO:0000256" key="4">
    <source>
        <dbReference type="PROSITE-ProRule" id="PRU00023"/>
    </source>
</evidence>
<reference evidence="9" key="1">
    <citation type="submission" date="2020-06" db="EMBL/GenBank/DDBJ databases">
        <title>Draft genome of Bugula neritina, a colonial animal packing powerful symbionts and potential medicines.</title>
        <authorList>
            <person name="Rayko M."/>
        </authorList>
    </citation>
    <scope>NUCLEOTIDE SEQUENCE [LARGE SCALE GENOMIC DNA]</scope>
    <source>
        <strain evidence="9">Kwan_BN1</strain>
    </source>
</reference>
<dbReference type="PRINTS" id="PR00139">
    <property type="entry name" value="ASNGLNASE"/>
</dbReference>
<dbReference type="SMART" id="SM00870">
    <property type="entry name" value="Asparaginase"/>
    <property type="match status" value="1"/>
</dbReference>
<proteinExistence type="predicted"/>
<dbReference type="SUPFAM" id="SSF53774">
    <property type="entry name" value="Glutaminase/Asparaginase"/>
    <property type="match status" value="1"/>
</dbReference>
<dbReference type="PIRSF" id="PIRSF001220">
    <property type="entry name" value="L-ASNase_gatD"/>
    <property type="match status" value="1"/>
</dbReference>
<dbReference type="SMART" id="SM00248">
    <property type="entry name" value="ANK"/>
    <property type="match status" value="3"/>
</dbReference>
<dbReference type="PROSITE" id="PS00917">
    <property type="entry name" value="ASN_GLN_ASE_2"/>
    <property type="match status" value="1"/>
</dbReference>
<dbReference type="InterPro" id="IPR020827">
    <property type="entry name" value="Asparaginase/glutaminase_AS1"/>
</dbReference>
<feature type="binding site" evidence="3">
    <location>
        <position position="113"/>
    </location>
    <ligand>
        <name>substrate</name>
    </ligand>
</feature>
<dbReference type="CDD" id="cd08963">
    <property type="entry name" value="L-asparaginase_I"/>
    <property type="match status" value="1"/>
</dbReference>
<dbReference type="Pfam" id="PF17763">
    <property type="entry name" value="Asparaginase_C"/>
    <property type="match status" value="1"/>
</dbReference>
<evidence type="ECO:0000259" key="7">
    <source>
        <dbReference type="Pfam" id="PF00710"/>
    </source>
</evidence>
<dbReference type="PROSITE" id="PS00144">
    <property type="entry name" value="ASN_GLN_ASE_1"/>
    <property type="match status" value="1"/>
</dbReference>
<evidence type="ECO:0000256" key="6">
    <source>
        <dbReference type="PROSITE-ProRule" id="PRU10100"/>
    </source>
</evidence>